<proteinExistence type="predicted"/>
<evidence type="ECO:0008006" key="10">
    <source>
        <dbReference type="Google" id="ProtNLM"/>
    </source>
</evidence>
<dbReference type="InterPro" id="IPR001965">
    <property type="entry name" value="Znf_PHD"/>
</dbReference>
<dbReference type="Gene3D" id="3.30.40.10">
    <property type="entry name" value="Zinc/RING finger domain, C3HC4 (zinc finger)"/>
    <property type="match status" value="2"/>
</dbReference>
<keyword evidence="9" id="KW-1185">Reference proteome</keyword>
<keyword evidence="2 4" id="KW-0863">Zinc-finger</keyword>
<feature type="region of interest" description="Disordered" evidence="5">
    <location>
        <begin position="347"/>
        <end position="450"/>
    </location>
</feature>
<protein>
    <recommendedName>
        <fullName evidence="10">PHD finger protein 12</fullName>
    </recommendedName>
</protein>
<dbReference type="Gene3D" id="6.10.20.60">
    <property type="entry name" value="PHD finger protein 12"/>
    <property type="match status" value="1"/>
</dbReference>
<dbReference type="Proteomes" id="UP001217089">
    <property type="component" value="Unassembled WGS sequence"/>
</dbReference>
<feature type="compositionally biased region" description="Low complexity" evidence="5">
    <location>
        <begin position="119"/>
        <end position="135"/>
    </location>
</feature>
<feature type="compositionally biased region" description="Polar residues" evidence="5">
    <location>
        <begin position="913"/>
        <end position="922"/>
    </location>
</feature>
<dbReference type="InterPro" id="IPR013083">
    <property type="entry name" value="Znf_RING/FYVE/PHD"/>
</dbReference>
<name>A0ABQ9F3N5_TEGGR</name>
<feature type="region of interest" description="Disordered" evidence="5">
    <location>
        <begin position="113"/>
        <end position="145"/>
    </location>
</feature>
<feature type="compositionally biased region" description="Polar residues" evidence="5">
    <location>
        <begin position="347"/>
        <end position="359"/>
    </location>
</feature>
<dbReference type="Pfam" id="PF16737">
    <property type="entry name" value="PHF12_MRG_bd"/>
    <property type="match status" value="1"/>
</dbReference>
<feature type="domain" description="PHD-type" evidence="7">
    <location>
        <begin position="218"/>
        <end position="268"/>
    </location>
</feature>
<feature type="compositionally biased region" description="Low complexity" evidence="5">
    <location>
        <begin position="615"/>
        <end position="624"/>
    </location>
</feature>
<feature type="compositionally biased region" description="Polar residues" evidence="5">
    <location>
        <begin position="410"/>
        <end position="436"/>
    </location>
</feature>
<dbReference type="PANTHER" id="PTHR46309">
    <property type="entry name" value="PHD FINGER PROTEIN 12"/>
    <property type="match status" value="1"/>
</dbReference>
<dbReference type="InterPro" id="IPR038098">
    <property type="entry name" value="PHF12_MRG-bd_sf"/>
</dbReference>
<evidence type="ECO:0000256" key="3">
    <source>
        <dbReference type="ARBA" id="ARBA00022833"/>
    </source>
</evidence>
<dbReference type="CDD" id="cd15533">
    <property type="entry name" value="PHD1_PHF12"/>
    <property type="match status" value="1"/>
</dbReference>
<dbReference type="CDD" id="cd22703">
    <property type="entry name" value="FHA_PHF12"/>
    <property type="match status" value="1"/>
</dbReference>
<keyword evidence="1" id="KW-0479">Metal-binding</keyword>
<dbReference type="InterPro" id="IPR019787">
    <property type="entry name" value="Znf_PHD-finger"/>
</dbReference>
<evidence type="ECO:0000313" key="8">
    <source>
        <dbReference type="EMBL" id="KAJ8312009.1"/>
    </source>
</evidence>
<comment type="caution">
    <text evidence="8">The sequence shown here is derived from an EMBL/GenBank/DDBJ whole genome shotgun (WGS) entry which is preliminary data.</text>
</comment>
<feature type="compositionally biased region" description="Low complexity" evidence="5">
    <location>
        <begin position="380"/>
        <end position="391"/>
    </location>
</feature>
<gene>
    <name evidence="8" type="ORF">KUTeg_009382</name>
</gene>
<feature type="region of interest" description="Disordered" evidence="5">
    <location>
        <begin position="611"/>
        <end position="667"/>
    </location>
</feature>
<dbReference type="PROSITE" id="PS50006">
    <property type="entry name" value="FHA_DOMAIN"/>
    <property type="match status" value="1"/>
</dbReference>
<evidence type="ECO:0000256" key="4">
    <source>
        <dbReference type="PROSITE-ProRule" id="PRU00146"/>
    </source>
</evidence>
<dbReference type="PANTHER" id="PTHR46309:SF1">
    <property type="entry name" value="PHD FINGER PROTEIN 12"/>
    <property type="match status" value="1"/>
</dbReference>
<reference evidence="8 9" key="1">
    <citation type="submission" date="2022-12" db="EMBL/GenBank/DDBJ databases">
        <title>Chromosome-level genome of Tegillarca granosa.</title>
        <authorList>
            <person name="Kim J."/>
        </authorList>
    </citation>
    <scope>NUCLEOTIDE SEQUENCE [LARGE SCALE GENOMIC DNA]</scope>
    <source>
        <strain evidence="8">Teg-2019</strain>
        <tissue evidence="8">Adductor muscle</tissue>
    </source>
</reference>
<dbReference type="SUPFAM" id="SSF57903">
    <property type="entry name" value="FYVE/PHD zinc finger"/>
    <property type="match status" value="2"/>
</dbReference>
<feature type="domain" description="PHD-type" evidence="7">
    <location>
        <begin position="61"/>
        <end position="110"/>
    </location>
</feature>
<feature type="compositionally biased region" description="Low complexity" evidence="5">
    <location>
        <begin position="478"/>
        <end position="495"/>
    </location>
</feature>
<evidence type="ECO:0000259" key="6">
    <source>
        <dbReference type="PROSITE" id="PS50006"/>
    </source>
</evidence>
<dbReference type="CDD" id="cd15534">
    <property type="entry name" value="PHD2_PHF12_Rco1"/>
    <property type="match status" value="1"/>
</dbReference>
<dbReference type="PROSITE" id="PS50016">
    <property type="entry name" value="ZF_PHD_2"/>
    <property type="match status" value="2"/>
</dbReference>
<dbReference type="InterPro" id="IPR019786">
    <property type="entry name" value="Zinc_finger_PHD-type_CS"/>
</dbReference>
<dbReference type="SMART" id="SM00249">
    <property type="entry name" value="PHD"/>
    <property type="match status" value="2"/>
</dbReference>
<feature type="region of interest" description="Disordered" evidence="5">
    <location>
        <begin position="466"/>
        <end position="495"/>
    </location>
</feature>
<evidence type="ECO:0000256" key="2">
    <source>
        <dbReference type="ARBA" id="ARBA00022771"/>
    </source>
</evidence>
<dbReference type="EMBL" id="JARBDR010000440">
    <property type="protein sequence ID" value="KAJ8312009.1"/>
    <property type="molecule type" value="Genomic_DNA"/>
</dbReference>
<dbReference type="PROSITE" id="PS01359">
    <property type="entry name" value="ZF_PHD_1"/>
    <property type="match status" value="1"/>
</dbReference>
<dbReference type="InterPro" id="IPR031966">
    <property type="entry name" value="PHF12_MRG-bd"/>
</dbReference>
<dbReference type="InterPro" id="IPR000253">
    <property type="entry name" value="FHA_dom"/>
</dbReference>
<sequence>MIIINFKHSFNMTTVEYDLDTSGGLMEEIQKLISPPVNEETLRRQRRQEREYRRPGRAVNHDCCDSCKEGGDLLCCDRCPAAFHLQCHDPPLDEDDVPPGEWICHRCKVAPQKDDDASSTKSGSSTQSKGGKSRSNQPTPPIVLPTDMEVDGEECTNPLQMLAKAAKIMNPVQFSLPKDIACTTSLPGSSKRKWWGRDKTAQKKVAHELDNGMVPLPAKTCFTCSRSCRVGALLQCDFCPLLYHLDCLTPPLTSVPTGRWMCPNHPEHMIDEKLLQSESLTERVKLWDMYGGNLNQHNIKVSFLNKIHRQYPPFRLKVKHPPRKCAVIPSAIKEFYKNPPALLPRSFQSVSEDSKTSSGEQEQAAETTLEEQEERQIQKSDSNTRTSESSSVKLEKPTASVHPVIHGDFQPSNQTDSLSESSVKSVPTTSSDNKLCSTDDEKSVLNGPYFPQDGLANGPLDISKGGAISLLHPPPGHSSSSSSSSSVNNSSSSVNGDLDVVDFAKSKHEAVLIRSRSDSIDGSQPNIVRVSWASEKNSSTMTTTPSGKNIVISAINKSNNTVVTKVLGSNQGSKIISANNLSSVKNSSGSSSTSILSPRISGQQTVKVANLQGKSSSTSGTATSPKIITVSGPSSGSKSSSSSTGSSNNSSSTSGKSSSSSSSSSNNSSSAVLSLNSALQQCLDGSADVELGKLDEKLVQILAWQRLQQLLPNKQSNNSSSSSNKKGVLNGLLNLSGQPITMSYRTLSIGTGADMEVCLTQFGSCSYISPKHAQIFYDETTKHYELLNYSEHGTTVDNVLYSCDFSDKLSSKSVPTPIVAAVRKIIKKGKAKKEEKQEERITMSSSTEFKKVCNCKASSSSLIGGSGAGWEGTALLHHGSYIKVGCLQFVFSIVDHATGSMGQDRKKEPMSLLKSTLKASTP</sequence>
<accession>A0ABQ9F3N5</accession>
<feature type="compositionally biased region" description="Low complexity" evidence="5">
    <location>
        <begin position="631"/>
        <end position="667"/>
    </location>
</feature>
<feature type="region of interest" description="Disordered" evidence="5">
    <location>
        <begin position="900"/>
        <end position="922"/>
    </location>
</feature>
<feature type="domain" description="FHA" evidence="6">
    <location>
        <begin position="747"/>
        <end position="801"/>
    </location>
</feature>
<dbReference type="Pfam" id="PF00628">
    <property type="entry name" value="PHD"/>
    <property type="match status" value="2"/>
</dbReference>
<evidence type="ECO:0000259" key="7">
    <source>
        <dbReference type="PROSITE" id="PS50016"/>
    </source>
</evidence>
<keyword evidence="3" id="KW-0862">Zinc</keyword>
<dbReference type="InterPro" id="IPR011011">
    <property type="entry name" value="Znf_FYVE_PHD"/>
</dbReference>
<evidence type="ECO:0000313" key="9">
    <source>
        <dbReference type="Proteomes" id="UP001217089"/>
    </source>
</evidence>
<dbReference type="InterPro" id="IPR042163">
    <property type="entry name" value="PHF12"/>
</dbReference>
<dbReference type="SUPFAM" id="SSF49879">
    <property type="entry name" value="SMAD/FHA domain"/>
    <property type="match status" value="1"/>
</dbReference>
<organism evidence="8 9">
    <name type="scientific">Tegillarca granosa</name>
    <name type="common">Malaysian cockle</name>
    <name type="synonym">Anadara granosa</name>
    <dbReference type="NCBI Taxonomy" id="220873"/>
    <lineage>
        <taxon>Eukaryota</taxon>
        <taxon>Metazoa</taxon>
        <taxon>Spiralia</taxon>
        <taxon>Lophotrochozoa</taxon>
        <taxon>Mollusca</taxon>
        <taxon>Bivalvia</taxon>
        <taxon>Autobranchia</taxon>
        <taxon>Pteriomorphia</taxon>
        <taxon>Arcoida</taxon>
        <taxon>Arcoidea</taxon>
        <taxon>Arcidae</taxon>
        <taxon>Tegillarca</taxon>
    </lineage>
</organism>
<evidence type="ECO:0000256" key="1">
    <source>
        <dbReference type="ARBA" id="ARBA00022723"/>
    </source>
</evidence>
<evidence type="ECO:0000256" key="5">
    <source>
        <dbReference type="SAM" id="MobiDB-lite"/>
    </source>
</evidence>
<dbReference type="InterPro" id="IPR008984">
    <property type="entry name" value="SMAD_FHA_dom_sf"/>
</dbReference>